<reference evidence="1 2" key="1">
    <citation type="submission" date="2018-08" db="EMBL/GenBank/DDBJ databases">
        <title>A genome reference for cultivated species of the human gut microbiota.</title>
        <authorList>
            <person name="Zou Y."/>
            <person name="Xue W."/>
            <person name="Luo G."/>
        </authorList>
    </citation>
    <scope>NUCLEOTIDE SEQUENCE [LARGE SCALE GENOMIC DNA]</scope>
    <source>
        <strain evidence="1 2">AF24-4</strain>
    </source>
</reference>
<protein>
    <submittedName>
        <fullName evidence="1">Uncharacterized protein</fullName>
    </submittedName>
</protein>
<dbReference type="EMBL" id="QRUN01000014">
    <property type="protein sequence ID" value="RGR67465.1"/>
    <property type="molecule type" value="Genomic_DNA"/>
</dbReference>
<dbReference type="Proteomes" id="UP000285820">
    <property type="component" value="Unassembled WGS sequence"/>
</dbReference>
<dbReference type="RefSeq" id="WP_118126354.1">
    <property type="nucleotide sequence ID" value="NZ_QRUN01000014.1"/>
</dbReference>
<sequence>MNYLAEIKAFYDRLELNPQPNTAIALWHALMSIANKAGWPDTFTVASSVLGLRSGLNASALKRARNKLATDGFIEWKSRGGNLAAQYKINSLVVQNYSKNEPQDEPQSELQIAPQFEPQSEPINKQRHKQKQNTPPISPVEKFGEFAAAYPKRCTGCLVETEYCNAVLAGVPEDDLVLAAQNYADICRREKTAERYIKKPENFLRENLFMQYLKGENDGSVGRNTGTHEKSLNELMQECGDTGDFQGF</sequence>
<organism evidence="1 2">
    <name type="scientific">Roseburia inulinivorans</name>
    <dbReference type="NCBI Taxonomy" id="360807"/>
    <lineage>
        <taxon>Bacteria</taxon>
        <taxon>Bacillati</taxon>
        <taxon>Bacillota</taxon>
        <taxon>Clostridia</taxon>
        <taxon>Lachnospirales</taxon>
        <taxon>Lachnospiraceae</taxon>
        <taxon>Roseburia</taxon>
    </lineage>
</organism>
<dbReference type="AlphaFoldDB" id="A0A412FH59"/>
<proteinExistence type="predicted"/>
<comment type="caution">
    <text evidence="1">The sequence shown here is derived from an EMBL/GenBank/DDBJ whole genome shotgun (WGS) entry which is preliminary data.</text>
</comment>
<evidence type="ECO:0000313" key="2">
    <source>
        <dbReference type="Proteomes" id="UP000285820"/>
    </source>
</evidence>
<evidence type="ECO:0000313" key="1">
    <source>
        <dbReference type="EMBL" id="RGR67465.1"/>
    </source>
</evidence>
<accession>A0A412FH59</accession>
<gene>
    <name evidence="1" type="ORF">DWY29_10470</name>
</gene>
<name>A0A412FH59_9FIRM</name>